<dbReference type="EMBL" id="CGIG01000001">
    <property type="protein sequence ID" value="CPR18905.1"/>
    <property type="molecule type" value="Genomic_DNA"/>
</dbReference>
<dbReference type="PANTHER" id="PTHR24221">
    <property type="entry name" value="ATP-BINDING CASSETTE SUB-FAMILY B"/>
    <property type="match status" value="1"/>
</dbReference>
<evidence type="ECO:0000256" key="2">
    <source>
        <dbReference type="ARBA" id="ARBA00022448"/>
    </source>
</evidence>
<keyword evidence="6 12" id="KW-0067">ATP-binding</keyword>
<dbReference type="Pfam" id="PF00005">
    <property type="entry name" value="ABC_tran"/>
    <property type="match status" value="1"/>
</dbReference>
<dbReference type="Gene3D" id="3.40.50.300">
    <property type="entry name" value="P-loop containing nucleotide triphosphate hydrolases"/>
    <property type="match status" value="1"/>
</dbReference>
<evidence type="ECO:0000313" key="13">
    <source>
        <dbReference type="Proteomes" id="UP000044377"/>
    </source>
</evidence>
<proteinExistence type="predicted"/>
<feature type="domain" description="ABC transmembrane type-1" evidence="11">
    <location>
        <begin position="17"/>
        <end position="298"/>
    </location>
</feature>
<feature type="domain" description="ABC transporter" evidence="10">
    <location>
        <begin position="329"/>
        <end position="564"/>
    </location>
</feature>
<keyword evidence="8 9" id="KW-0472">Membrane</keyword>
<evidence type="ECO:0000259" key="10">
    <source>
        <dbReference type="PROSITE" id="PS50893"/>
    </source>
</evidence>
<dbReference type="Pfam" id="PF00664">
    <property type="entry name" value="ABC_membrane"/>
    <property type="match status" value="1"/>
</dbReference>
<dbReference type="InterPro" id="IPR036640">
    <property type="entry name" value="ABC1_TM_sf"/>
</dbReference>
<dbReference type="Proteomes" id="UP000044377">
    <property type="component" value="Unassembled WGS sequence"/>
</dbReference>
<feature type="transmembrane region" description="Helical" evidence="9">
    <location>
        <begin position="269"/>
        <end position="296"/>
    </location>
</feature>
<dbReference type="SUPFAM" id="SSF52540">
    <property type="entry name" value="P-loop containing nucleoside triphosphate hydrolases"/>
    <property type="match status" value="1"/>
</dbReference>
<gene>
    <name evidence="12" type="ORF">BN1221_03470</name>
</gene>
<dbReference type="GO" id="GO:0005886">
    <property type="term" value="C:plasma membrane"/>
    <property type="evidence" value="ECO:0007669"/>
    <property type="project" value="UniProtKB-SubCell"/>
</dbReference>
<reference evidence="13" key="1">
    <citation type="submission" date="2015-01" db="EMBL/GenBank/DDBJ databases">
        <authorList>
            <person name="Paterson Steve"/>
        </authorList>
    </citation>
    <scope>NUCLEOTIDE SEQUENCE [LARGE SCALE GENOMIC DNA]</scope>
    <source>
        <strain evidence="13">OBR1</strain>
    </source>
</reference>
<dbReference type="GO" id="GO:0140359">
    <property type="term" value="F:ABC-type transporter activity"/>
    <property type="evidence" value="ECO:0007669"/>
    <property type="project" value="InterPro"/>
</dbReference>
<dbReference type="RefSeq" id="WP_048638329.1">
    <property type="nucleotide sequence ID" value="NZ_CGIG01000001.1"/>
</dbReference>
<dbReference type="InterPro" id="IPR003593">
    <property type="entry name" value="AAA+_ATPase"/>
</dbReference>
<feature type="transmembrane region" description="Helical" evidence="9">
    <location>
        <begin position="18"/>
        <end position="39"/>
    </location>
</feature>
<keyword evidence="5" id="KW-0547">Nucleotide-binding</keyword>
<dbReference type="STRING" id="1109412.BN1221_03470"/>
<dbReference type="InterPro" id="IPR027417">
    <property type="entry name" value="P-loop_NTPase"/>
</dbReference>
<evidence type="ECO:0000256" key="1">
    <source>
        <dbReference type="ARBA" id="ARBA00004651"/>
    </source>
</evidence>
<keyword evidence="3" id="KW-1003">Cell membrane</keyword>
<dbReference type="PROSITE" id="PS50893">
    <property type="entry name" value="ABC_TRANSPORTER_2"/>
    <property type="match status" value="1"/>
</dbReference>
<dbReference type="SMART" id="SM00382">
    <property type="entry name" value="AAA"/>
    <property type="match status" value="1"/>
</dbReference>
<evidence type="ECO:0000256" key="6">
    <source>
        <dbReference type="ARBA" id="ARBA00022840"/>
    </source>
</evidence>
<evidence type="ECO:0000256" key="8">
    <source>
        <dbReference type="ARBA" id="ARBA00023136"/>
    </source>
</evidence>
<name>A0A0G4JYH8_9GAMM</name>
<organism evidence="12 13">
    <name type="scientific">Brenneria goodwinii</name>
    <dbReference type="NCBI Taxonomy" id="1109412"/>
    <lineage>
        <taxon>Bacteria</taxon>
        <taxon>Pseudomonadati</taxon>
        <taxon>Pseudomonadota</taxon>
        <taxon>Gammaproteobacteria</taxon>
        <taxon>Enterobacterales</taxon>
        <taxon>Pectobacteriaceae</taxon>
        <taxon>Brenneria</taxon>
    </lineage>
</organism>
<keyword evidence="13" id="KW-1185">Reference proteome</keyword>
<dbReference type="PROSITE" id="PS50929">
    <property type="entry name" value="ABC_TM1F"/>
    <property type="match status" value="1"/>
</dbReference>
<feature type="transmembrane region" description="Helical" evidence="9">
    <location>
        <begin position="140"/>
        <end position="168"/>
    </location>
</feature>
<evidence type="ECO:0000256" key="3">
    <source>
        <dbReference type="ARBA" id="ARBA00022475"/>
    </source>
</evidence>
<dbReference type="PANTHER" id="PTHR24221:SF397">
    <property type="entry name" value="ABC TRANSPORTER, ATP-BINDING TRANSMEMBRANE PROTEIN"/>
    <property type="match status" value="1"/>
</dbReference>
<keyword evidence="2" id="KW-0813">Transport</keyword>
<evidence type="ECO:0000313" key="12">
    <source>
        <dbReference type="EMBL" id="CPR18905.1"/>
    </source>
</evidence>
<sequence>MNPTDIFLPVKKKISHSIFLASIAQVLKISIWLMLIWVLHQLMADSSVFPWLPIISLLIISILFYTLRIYAHDKSHYAAFELEEILRTRLVKKINQLPVETIRNMGGGNLVKTLIDDIKELHAFVADAPPLKAEAFVTPVFTLLVLFIFNWVFASIVFAITLVTFLLLSYIMKRGTLLKETYNNATIQINSKIIEYIQGMSAVRTFDAGEGAFGQYQKALENYCDVVFHWLQSMRLSSKIARSLFSAMPMSIILVVGLSLAQLHDHISFITTFCFLLLAIGIAESIHPVMGLFQILQKSKAAIERIFEVENLPVLKVPENPQHPDNNDIVFDNVGFSYRNADAVLSNITIRIPENSFTVLIGTSGSGKTTLANLIPRFLDATTGAITLGGVNIKNIDYAELMAKISFVFQDNFLFSCSIADNIRYGLNDISDEEVIEAAKKAEIHDFIMRLPEQYNTLAGERGQLLSGGQKQRITIARTFLQNRPIVILDEPTAFSDARNEALLLKAFNRLIDKDKTVIMVTHRLATVINADQIILLDKGIIAAYGKHEDLIENSDDYKSLWQEYKKAKSWSIPTNHINDEEGNERVY</sequence>
<evidence type="ECO:0000256" key="9">
    <source>
        <dbReference type="SAM" id="Phobius"/>
    </source>
</evidence>
<protein>
    <submittedName>
        <fullName evidence="12">Lipid A export ATP-binding/permease protein MsbA</fullName>
    </submittedName>
</protein>
<accession>A0A0G4JYH8</accession>
<evidence type="ECO:0000256" key="7">
    <source>
        <dbReference type="ARBA" id="ARBA00022989"/>
    </source>
</evidence>
<dbReference type="PROSITE" id="PS00211">
    <property type="entry name" value="ABC_TRANSPORTER_1"/>
    <property type="match status" value="1"/>
</dbReference>
<keyword evidence="4 9" id="KW-0812">Transmembrane</keyword>
<feature type="transmembrane region" description="Helical" evidence="9">
    <location>
        <begin position="51"/>
        <end position="71"/>
    </location>
</feature>
<comment type="subcellular location">
    <subcellularLocation>
        <location evidence="1">Cell membrane</location>
        <topology evidence="1">Multi-pass membrane protein</topology>
    </subcellularLocation>
</comment>
<keyword evidence="7 9" id="KW-1133">Transmembrane helix</keyword>
<dbReference type="FunFam" id="3.40.50.300:FF:000221">
    <property type="entry name" value="Multidrug ABC transporter ATP-binding protein"/>
    <property type="match status" value="1"/>
</dbReference>
<evidence type="ECO:0000259" key="11">
    <source>
        <dbReference type="PROSITE" id="PS50929"/>
    </source>
</evidence>
<dbReference type="GO" id="GO:0034040">
    <property type="term" value="F:ATPase-coupled lipid transmembrane transporter activity"/>
    <property type="evidence" value="ECO:0007669"/>
    <property type="project" value="TreeGrafter"/>
</dbReference>
<dbReference type="InterPro" id="IPR003439">
    <property type="entry name" value="ABC_transporter-like_ATP-bd"/>
</dbReference>
<dbReference type="SUPFAM" id="SSF90123">
    <property type="entry name" value="ABC transporter transmembrane region"/>
    <property type="match status" value="1"/>
</dbReference>
<dbReference type="GO" id="GO:0005524">
    <property type="term" value="F:ATP binding"/>
    <property type="evidence" value="ECO:0007669"/>
    <property type="project" value="UniProtKB-KW"/>
</dbReference>
<dbReference type="OrthoDB" id="9806127at2"/>
<dbReference type="InterPro" id="IPR011527">
    <property type="entry name" value="ABC1_TM_dom"/>
</dbReference>
<evidence type="ECO:0000256" key="5">
    <source>
        <dbReference type="ARBA" id="ARBA00022741"/>
    </source>
</evidence>
<evidence type="ECO:0000256" key="4">
    <source>
        <dbReference type="ARBA" id="ARBA00022692"/>
    </source>
</evidence>
<dbReference type="InterPro" id="IPR039421">
    <property type="entry name" value="Type_1_exporter"/>
</dbReference>
<dbReference type="Gene3D" id="1.20.1560.10">
    <property type="entry name" value="ABC transporter type 1, transmembrane domain"/>
    <property type="match status" value="1"/>
</dbReference>
<dbReference type="InterPro" id="IPR017871">
    <property type="entry name" value="ABC_transporter-like_CS"/>
</dbReference>
<dbReference type="GO" id="GO:0016887">
    <property type="term" value="F:ATP hydrolysis activity"/>
    <property type="evidence" value="ECO:0007669"/>
    <property type="project" value="InterPro"/>
</dbReference>
<dbReference type="AlphaFoldDB" id="A0A0G4JYH8"/>
<feature type="transmembrane region" description="Helical" evidence="9">
    <location>
        <begin position="244"/>
        <end position="263"/>
    </location>
</feature>